<feature type="domain" description="Cytochrome b5 heme-binding" evidence="15">
    <location>
        <begin position="301"/>
        <end position="380"/>
    </location>
</feature>
<dbReference type="PIRSF" id="PIRSF000345">
    <property type="entry name" value="OLE1"/>
    <property type="match status" value="1"/>
</dbReference>
<dbReference type="GO" id="GO:0020037">
    <property type="term" value="F:heme binding"/>
    <property type="evidence" value="ECO:0007669"/>
    <property type="project" value="InterPro"/>
</dbReference>
<dbReference type="Pfam" id="PF00487">
    <property type="entry name" value="FA_desaturase"/>
    <property type="match status" value="1"/>
</dbReference>
<keyword evidence="5 14" id="KW-0812">Transmembrane</keyword>
<keyword evidence="7" id="KW-0276">Fatty acid metabolism</keyword>
<feature type="transmembrane region" description="Helical" evidence="14">
    <location>
        <begin position="34"/>
        <end position="52"/>
    </location>
</feature>
<dbReference type="GO" id="GO:0004768">
    <property type="term" value="F:stearoyl-CoA 9-desaturase activity"/>
    <property type="evidence" value="ECO:0007669"/>
    <property type="project" value="InterPro"/>
</dbReference>
<evidence type="ECO:0000313" key="16">
    <source>
        <dbReference type="EMBL" id="KAJ3215684.1"/>
    </source>
</evidence>
<dbReference type="InterPro" id="IPR018506">
    <property type="entry name" value="Cyt_B5_heme-BS"/>
</dbReference>
<comment type="subcellular location">
    <subcellularLocation>
        <location evidence="1">Membrane</location>
        <topology evidence="1">Multi-pass membrane protein</topology>
    </subcellularLocation>
</comment>
<feature type="transmembrane region" description="Helical" evidence="14">
    <location>
        <begin position="64"/>
        <end position="86"/>
    </location>
</feature>
<keyword evidence="3" id="KW-0444">Lipid biosynthesis</keyword>
<keyword evidence="11" id="KW-0443">Lipid metabolism</keyword>
<evidence type="ECO:0000256" key="8">
    <source>
        <dbReference type="ARBA" id="ARBA00022989"/>
    </source>
</evidence>
<dbReference type="SUPFAM" id="SSF55856">
    <property type="entry name" value="Cytochrome b5-like heme/steroid binding domain"/>
    <property type="match status" value="1"/>
</dbReference>
<dbReference type="GO" id="GO:0005506">
    <property type="term" value="F:iron ion binding"/>
    <property type="evidence" value="ECO:0007669"/>
    <property type="project" value="TreeGrafter"/>
</dbReference>
<dbReference type="InterPro" id="IPR001199">
    <property type="entry name" value="Cyt_B5-like_heme/steroid-bd"/>
</dbReference>
<accession>A0AAD5XUF9</accession>
<evidence type="ECO:0000256" key="1">
    <source>
        <dbReference type="ARBA" id="ARBA00004141"/>
    </source>
</evidence>
<evidence type="ECO:0000256" key="7">
    <source>
        <dbReference type="ARBA" id="ARBA00022832"/>
    </source>
</evidence>
<dbReference type="PROSITE" id="PS00191">
    <property type="entry name" value="CYTOCHROME_B5_1"/>
    <property type="match status" value="1"/>
</dbReference>
<dbReference type="EMBL" id="JADGJW010000527">
    <property type="protein sequence ID" value="KAJ3215684.1"/>
    <property type="molecule type" value="Genomic_DNA"/>
</dbReference>
<dbReference type="CDD" id="cd03505">
    <property type="entry name" value="Delta9-FADS-like"/>
    <property type="match status" value="1"/>
</dbReference>
<evidence type="ECO:0000256" key="13">
    <source>
        <dbReference type="ARBA" id="ARBA00023160"/>
    </source>
</evidence>
<comment type="caution">
    <text evidence="16">The sequence shown here is derived from an EMBL/GenBank/DDBJ whole genome shotgun (WGS) entry which is preliminary data.</text>
</comment>
<feature type="transmembrane region" description="Helical" evidence="14">
    <location>
        <begin position="147"/>
        <end position="168"/>
    </location>
</feature>
<organism evidence="16 17">
    <name type="scientific">Clydaea vesicula</name>
    <dbReference type="NCBI Taxonomy" id="447962"/>
    <lineage>
        <taxon>Eukaryota</taxon>
        <taxon>Fungi</taxon>
        <taxon>Fungi incertae sedis</taxon>
        <taxon>Chytridiomycota</taxon>
        <taxon>Chytridiomycota incertae sedis</taxon>
        <taxon>Chytridiomycetes</taxon>
        <taxon>Lobulomycetales</taxon>
        <taxon>Lobulomycetaceae</taxon>
        <taxon>Clydaea</taxon>
    </lineage>
</organism>
<feature type="transmembrane region" description="Helical" evidence="14">
    <location>
        <begin position="6"/>
        <end position="27"/>
    </location>
</feature>
<evidence type="ECO:0000256" key="4">
    <source>
        <dbReference type="ARBA" id="ARBA00022617"/>
    </source>
</evidence>
<proteinExistence type="inferred from homology"/>
<evidence type="ECO:0000256" key="6">
    <source>
        <dbReference type="ARBA" id="ARBA00022723"/>
    </source>
</evidence>
<dbReference type="PROSITE" id="PS50255">
    <property type="entry name" value="CYTOCHROME_B5_2"/>
    <property type="match status" value="1"/>
</dbReference>
<dbReference type="InterPro" id="IPR015876">
    <property type="entry name" value="Acyl-CoA_DS"/>
</dbReference>
<dbReference type="PROSITE" id="PS00476">
    <property type="entry name" value="FATTY_ACID_DESATUR_1"/>
    <property type="match status" value="1"/>
</dbReference>
<dbReference type="PRINTS" id="PR00075">
    <property type="entry name" value="FACDDSATRASE"/>
</dbReference>
<sequence length="392" mass="45951">MTQKLNWTHIILLTSTPILAIYGCLTVPLQRNTFLLAVAWYFLTGFGITVGYHRYWSHRTYDAIWPFQFFLMLAGSGAVQGSIKWWSRDHRAHHRFTDTDKDPYSAHKGLLWAHMGWMLFMKEKKNHGKVDISDLNKDFIVNFQEKFYPLLSVFMSFILPTLICGYFFNDYAGGFFYVGMTRQVFLHHSTFCINSLAHYMGEHNFDDRRSPRDNWITALITFGEGYHNFHHEFPSDYRNAIQTLQYDPSKWIIYTLSLFGITYNLNQFSKNEIDKGRLQMQEKKITEAKSKLDWGVPIENLMKMTWIEFVKIQREEKKQWMVIDKVVYDVEKFMDHHPGGKGFLKSSIGREVTTSFNGGVYNHSRAARNLMTGLRIAIIQDDIPAAHISKEE</sequence>
<dbReference type="InterPro" id="IPR036400">
    <property type="entry name" value="Cyt_B5-like_heme/steroid_sf"/>
</dbReference>
<dbReference type="Proteomes" id="UP001211065">
    <property type="component" value="Unassembled WGS sequence"/>
</dbReference>
<dbReference type="PROSITE" id="PS51257">
    <property type="entry name" value="PROKAR_LIPOPROTEIN"/>
    <property type="match status" value="1"/>
</dbReference>
<keyword evidence="6" id="KW-0479">Metal-binding</keyword>
<dbReference type="InterPro" id="IPR001522">
    <property type="entry name" value="FADS-1_CS"/>
</dbReference>
<keyword evidence="9" id="KW-0560">Oxidoreductase</keyword>
<evidence type="ECO:0000259" key="15">
    <source>
        <dbReference type="PROSITE" id="PS50255"/>
    </source>
</evidence>
<evidence type="ECO:0000256" key="12">
    <source>
        <dbReference type="ARBA" id="ARBA00023136"/>
    </source>
</evidence>
<keyword evidence="12 14" id="KW-0472">Membrane</keyword>
<evidence type="ECO:0000256" key="9">
    <source>
        <dbReference type="ARBA" id="ARBA00023002"/>
    </source>
</evidence>
<dbReference type="GO" id="GO:0005789">
    <property type="term" value="C:endoplasmic reticulum membrane"/>
    <property type="evidence" value="ECO:0007669"/>
    <property type="project" value="TreeGrafter"/>
</dbReference>
<keyword evidence="10" id="KW-0408">Iron</keyword>
<keyword evidence="8 14" id="KW-1133">Transmembrane helix</keyword>
<reference evidence="16" key="1">
    <citation type="submission" date="2020-05" db="EMBL/GenBank/DDBJ databases">
        <title>Phylogenomic resolution of chytrid fungi.</title>
        <authorList>
            <person name="Stajich J.E."/>
            <person name="Amses K."/>
            <person name="Simmons R."/>
            <person name="Seto K."/>
            <person name="Myers J."/>
            <person name="Bonds A."/>
            <person name="Quandt C.A."/>
            <person name="Barry K."/>
            <person name="Liu P."/>
            <person name="Grigoriev I."/>
            <person name="Longcore J.E."/>
            <person name="James T.Y."/>
        </authorList>
    </citation>
    <scope>NUCLEOTIDE SEQUENCE</scope>
    <source>
        <strain evidence="16">JEL0476</strain>
    </source>
</reference>
<evidence type="ECO:0000256" key="5">
    <source>
        <dbReference type="ARBA" id="ARBA00022692"/>
    </source>
</evidence>
<dbReference type="SMART" id="SM01117">
    <property type="entry name" value="Cyt-b5"/>
    <property type="match status" value="1"/>
</dbReference>
<evidence type="ECO:0000256" key="10">
    <source>
        <dbReference type="ARBA" id="ARBA00023004"/>
    </source>
</evidence>
<dbReference type="PANTHER" id="PTHR11351">
    <property type="entry name" value="ACYL-COA DESATURASE"/>
    <property type="match status" value="1"/>
</dbReference>
<keyword evidence="4" id="KW-0349">Heme</keyword>
<dbReference type="InterPro" id="IPR009160">
    <property type="entry name" value="Acyl-CoA_deSatase_haem/ster-bd"/>
</dbReference>
<dbReference type="AlphaFoldDB" id="A0AAD5XUF9"/>
<dbReference type="Pfam" id="PF00173">
    <property type="entry name" value="Cyt-b5"/>
    <property type="match status" value="1"/>
</dbReference>
<dbReference type="InterPro" id="IPR005804">
    <property type="entry name" value="FA_desaturase_dom"/>
</dbReference>
<name>A0AAD5XUF9_9FUNG</name>
<dbReference type="GO" id="GO:0006636">
    <property type="term" value="P:unsaturated fatty acid biosynthetic process"/>
    <property type="evidence" value="ECO:0007669"/>
    <property type="project" value="InterPro"/>
</dbReference>
<evidence type="ECO:0000256" key="11">
    <source>
        <dbReference type="ARBA" id="ARBA00023098"/>
    </source>
</evidence>
<dbReference type="Gene3D" id="3.10.120.10">
    <property type="entry name" value="Cytochrome b5-like heme/steroid binding domain"/>
    <property type="match status" value="1"/>
</dbReference>
<evidence type="ECO:0000256" key="2">
    <source>
        <dbReference type="ARBA" id="ARBA00009295"/>
    </source>
</evidence>
<evidence type="ECO:0000256" key="3">
    <source>
        <dbReference type="ARBA" id="ARBA00022516"/>
    </source>
</evidence>
<keyword evidence="13" id="KW-0275">Fatty acid biosynthesis</keyword>
<evidence type="ECO:0000313" key="17">
    <source>
        <dbReference type="Proteomes" id="UP001211065"/>
    </source>
</evidence>
<keyword evidence="17" id="KW-1185">Reference proteome</keyword>
<evidence type="ECO:0000256" key="14">
    <source>
        <dbReference type="SAM" id="Phobius"/>
    </source>
</evidence>
<gene>
    <name evidence="16" type="ORF">HK099_006243</name>
</gene>
<protein>
    <recommendedName>
        <fullName evidence="15">Cytochrome b5 heme-binding domain-containing protein</fullName>
    </recommendedName>
</protein>
<comment type="similarity">
    <text evidence="2">Belongs to the fatty acid desaturase type 1 family.</text>
</comment>
<dbReference type="PANTHER" id="PTHR11351:SF31">
    <property type="entry name" value="DESATURASE 1, ISOFORM A-RELATED"/>
    <property type="match status" value="1"/>
</dbReference>